<reference evidence="1" key="1">
    <citation type="submission" date="2022-01" db="EMBL/GenBank/DDBJ databases">
        <title>Novel bile acid biosynthetic pathways are enriched in the microbiome of centenarians.</title>
        <authorList>
            <person name="Sato Y."/>
            <person name="Atarashi K."/>
            <person name="Plichta R.D."/>
            <person name="Arai Y."/>
            <person name="Sasajima S."/>
            <person name="Kearney M.S."/>
            <person name="Suda W."/>
            <person name="Takeshita K."/>
            <person name="Sasaki T."/>
            <person name="Okamoto S."/>
            <person name="Skelly N.A."/>
            <person name="Okamura Y."/>
            <person name="Vlamakis H."/>
            <person name="Li Y."/>
            <person name="Tanoue T."/>
            <person name="Takei H."/>
            <person name="Nittono H."/>
            <person name="Narushima S."/>
            <person name="Irie J."/>
            <person name="Itoh H."/>
            <person name="Moriya K."/>
            <person name="Sugiura Y."/>
            <person name="Suematsu M."/>
            <person name="Moritoki N."/>
            <person name="Shibata S."/>
            <person name="Littman R.D."/>
            <person name="Fischbach A.M."/>
            <person name="Uwamino Y."/>
            <person name="Inoue T."/>
            <person name="Honda A."/>
            <person name="Hattori M."/>
            <person name="Murai T."/>
            <person name="Xavier J.R."/>
            <person name="Hirose N."/>
            <person name="Honda K."/>
        </authorList>
    </citation>
    <scope>NUCLEOTIDE SEQUENCE</scope>
    <source>
        <strain evidence="1">CE91-St55</strain>
    </source>
</reference>
<dbReference type="RefSeq" id="WP_055648980.1">
    <property type="nucleotide sequence ID" value="NZ_BQNJ01000002.1"/>
</dbReference>
<evidence type="ECO:0000313" key="2">
    <source>
        <dbReference type="Proteomes" id="UP001055091"/>
    </source>
</evidence>
<dbReference type="Proteomes" id="UP001055091">
    <property type="component" value="Unassembled WGS sequence"/>
</dbReference>
<accession>A0A174KNQ3</accession>
<comment type="caution">
    <text evidence="1">The sequence shown here is derived from an EMBL/GenBank/DDBJ whole genome shotgun (WGS) entry which is preliminary data.</text>
</comment>
<dbReference type="EMBL" id="BQNJ01000002">
    <property type="protein sequence ID" value="GKH04633.1"/>
    <property type="molecule type" value="Genomic_DNA"/>
</dbReference>
<gene>
    <name evidence="1" type="ORF">CE91St55_66140</name>
</gene>
<name>A0A174KNQ3_9FIRM</name>
<organism evidence="1 2">
    <name type="scientific">Hungatella hathewayi</name>
    <dbReference type="NCBI Taxonomy" id="154046"/>
    <lineage>
        <taxon>Bacteria</taxon>
        <taxon>Bacillati</taxon>
        <taxon>Bacillota</taxon>
        <taxon>Clostridia</taxon>
        <taxon>Lachnospirales</taxon>
        <taxon>Lachnospiraceae</taxon>
        <taxon>Hungatella</taxon>
    </lineage>
</organism>
<sequence length="114" mass="12869">MKEKINGFLIENAISIFAVGDTVENIFQLHYGVTKCSSNDLFKQLIEYGSVATLNEFCEGQLMPQIFSQGKTKAILCKPTKNKIVILFLESELNAKENYTKAIDLDLKVKTLFE</sequence>
<protein>
    <submittedName>
        <fullName evidence="1">Uncharacterized protein</fullName>
    </submittedName>
</protein>
<proteinExistence type="predicted"/>
<evidence type="ECO:0000313" key="1">
    <source>
        <dbReference type="EMBL" id="GKH04633.1"/>
    </source>
</evidence>
<dbReference type="AlphaFoldDB" id="A0A174KNQ3"/>